<gene>
    <name evidence="6" type="ORF">METZ01_LOCUS306479</name>
</gene>
<evidence type="ECO:0000256" key="1">
    <source>
        <dbReference type="ARBA" id="ARBA00022714"/>
    </source>
</evidence>
<proteinExistence type="predicted"/>
<dbReference type="Pfam" id="PF09360">
    <property type="entry name" value="zf-CDGSH"/>
    <property type="match status" value="1"/>
</dbReference>
<evidence type="ECO:0000256" key="4">
    <source>
        <dbReference type="ARBA" id="ARBA00023014"/>
    </source>
</evidence>
<keyword evidence="4" id="KW-0411">Iron-sulfur</keyword>
<dbReference type="GO" id="GO:0005739">
    <property type="term" value="C:mitochondrion"/>
    <property type="evidence" value="ECO:0007669"/>
    <property type="project" value="TreeGrafter"/>
</dbReference>
<feature type="domain" description="Iron-binding zinc finger CDGSH type" evidence="5">
    <location>
        <begin position="47"/>
        <end position="78"/>
    </location>
</feature>
<keyword evidence="1" id="KW-0001">2Fe-2S</keyword>
<dbReference type="GO" id="GO:0046872">
    <property type="term" value="F:metal ion binding"/>
    <property type="evidence" value="ECO:0007669"/>
    <property type="project" value="UniProtKB-KW"/>
</dbReference>
<evidence type="ECO:0000259" key="5">
    <source>
        <dbReference type="SMART" id="SM00704"/>
    </source>
</evidence>
<dbReference type="GO" id="GO:0051537">
    <property type="term" value="F:2 iron, 2 sulfur cluster binding"/>
    <property type="evidence" value="ECO:0007669"/>
    <property type="project" value="UniProtKB-KW"/>
</dbReference>
<dbReference type="InterPro" id="IPR052950">
    <property type="entry name" value="CISD"/>
</dbReference>
<sequence length="79" mass="8534">MSDEPVIASKSPAVLKLEPGEYWWCSCGRSAEQPFCDGSHKGTSFSPERLEISEARNIALCNCKHSSQGAMCDGSHSSL</sequence>
<name>A0A382MZU2_9ZZZZ</name>
<dbReference type="PANTHER" id="PTHR46491">
    <property type="entry name" value="CDGSH IRON SULFUR DOMAIN PROTEIN HOMOLOG"/>
    <property type="match status" value="1"/>
</dbReference>
<dbReference type="InterPro" id="IPR042216">
    <property type="entry name" value="MitoNEET_CISD"/>
</dbReference>
<dbReference type="PANTHER" id="PTHR46491:SF3">
    <property type="entry name" value="CDGSH IRON-SULFUR DOMAIN-CONTAINING PROTEIN 3, MITOCHONDRIAL"/>
    <property type="match status" value="1"/>
</dbReference>
<keyword evidence="3" id="KW-0408">Iron</keyword>
<keyword evidence="2" id="KW-0479">Metal-binding</keyword>
<protein>
    <recommendedName>
        <fullName evidence="5">Iron-binding zinc finger CDGSH type domain-containing protein</fullName>
    </recommendedName>
</protein>
<dbReference type="EMBL" id="UINC01096604">
    <property type="protein sequence ID" value="SVC53625.1"/>
    <property type="molecule type" value="Genomic_DNA"/>
</dbReference>
<evidence type="ECO:0000256" key="3">
    <source>
        <dbReference type="ARBA" id="ARBA00023004"/>
    </source>
</evidence>
<accession>A0A382MZU2</accession>
<organism evidence="6">
    <name type="scientific">marine metagenome</name>
    <dbReference type="NCBI Taxonomy" id="408172"/>
    <lineage>
        <taxon>unclassified sequences</taxon>
        <taxon>metagenomes</taxon>
        <taxon>ecological metagenomes</taxon>
    </lineage>
</organism>
<dbReference type="Gene3D" id="3.40.5.90">
    <property type="entry name" value="CDGSH iron-sulfur domain, mitoNEET-type"/>
    <property type="match status" value="2"/>
</dbReference>
<dbReference type="SMART" id="SM00704">
    <property type="entry name" value="ZnF_CDGSH"/>
    <property type="match status" value="2"/>
</dbReference>
<dbReference type="AlphaFoldDB" id="A0A382MZU2"/>
<evidence type="ECO:0000256" key="2">
    <source>
        <dbReference type="ARBA" id="ARBA00022723"/>
    </source>
</evidence>
<dbReference type="InterPro" id="IPR018967">
    <property type="entry name" value="FeS-contain_CDGSH-typ"/>
</dbReference>
<reference evidence="6" key="1">
    <citation type="submission" date="2018-05" db="EMBL/GenBank/DDBJ databases">
        <authorList>
            <person name="Lanie J.A."/>
            <person name="Ng W.-L."/>
            <person name="Kazmierczak K.M."/>
            <person name="Andrzejewski T.M."/>
            <person name="Davidsen T.M."/>
            <person name="Wayne K.J."/>
            <person name="Tettelin H."/>
            <person name="Glass J.I."/>
            <person name="Rusch D."/>
            <person name="Podicherti R."/>
            <person name="Tsui H.-C.T."/>
            <person name="Winkler M.E."/>
        </authorList>
    </citation>
    <scope>NUCLEOTIDE SEQUENCE</scope>
</reference>
<feature type="domain" description="Iron-binding zinc finger CDGSH type" evidence="5">
    <location>
        <begin position="10"/>
        <end position="46"/>
    </location>
</feature>
<evidence type="ECO:0000313" key="6">
    <source>
        <dbReference type="EMBL" id="SVC53625.1"/>
    </source>
</evidence>